<dbReference type="eggNOG" id="arCOG02280">
    <property type="taxonomic scope" value="Archaea"/>
</dbReference>
<evidence type="ECO:0000259" key="3">
    <source>
        <dbReference type="Pfam" id="PF04967"/>
    </source>
</evidence>
<accession>M0LC08</accession>
<dbReference type="KEGG" id="hlc:CHINAEXTREME11840"/>
<keyword evidence="2" id="KW-0804">Transcription</keyword>
<dbReference type="InterPro" id="IPR031803">
    <property type="entry name" value="BAT_GAF/HTH-assoc"/>
</dbReference>
<keyword evidence="1" id="KW-0805">Transcription regulation</keyword>
<dbReference type="EMBL" id="AOLZ01000050">
    <property type="protein sequence ID" value="EMA31116.1"/>
    <property type="molecule type" value="Genomic_DNA"/>
</dbReference>
<reference evidence="5" key="3">
    <citation type="submission" date="2017-01" db="EMBL/GenBank/DDBJ databases">
        <authorList>
            <person name="Mah S.A."/>
            <person name="Swanson W.J."/>
            <person name="Moy G.W."/>
            <person name="Vacquier V.D."/>
        </authorList>
    </citation>
    <scope>NUCLEOTIDE SEQUENCE</scope>
    <source>
        <strain evidence="5">AJ5</strain>
    </source>
</reference>
<name>M0LC08_NATLA</name>
<evidence type="ECO:0000313" key="5">
    <source>
        <dbReference type="EMBL" id="APW98431.1"/>
    </source>
</evidence>
<dbReference type="AlphaFoldDB" id="M0LC08"/>
<evidence type="ECO:0000256" key="2">
    <source>
        <dbReference type="ARBA" id="ARBA00023163"/>
    </source>
</evidence>
<dbReference type="RefSeq" id="WP_007142742.1">
    <property type="nucleotide sequence ID" value="NZ_AOLZ01000050.1"/>
</dbReference>
<organism evidence="6 7">
    <name type="scientific">Natronobacterium lacisalsi AJ5</name>
    <dbReference type="NCBI Taxonomy" id="358396"/>
    <lineage>
        <taxon>Archaea</taxon>
        <taxon>Methanobacteriati</taxon>
        <taxon>Methanobacteriota</taxon>
        <taxon>Stenosarchaea group</taxon>
        <taxon>Halobacteria</taxon>
        <taxon>Halobacteriales</taxon>
        <taxon>Natrialbaceae</taxon>
        <taxon>Natronobacterium</taxon>
    </lineage>
</organism>
<evidence type="ECO:0000259" key="4">
    <source>
        <dbReference type="Pfam" id="PF15915"/>
    </source>
</evidence>
<dbReference type="PANTHER" id="PTHR34236">
    <property type="entry name" value="DIMETHYL SULFOXIDE REDUCTASE TRANSCRIPTIONAL ACTIVATOR"/>
    <property type="match status" value="1"/>
</dbReference>
<evidence type="ECO:0000313" key="7">
    <source>
        <dbReference type="Proteomes" id="UP000011555"/>
    </source>
</evidence>
<reference evidence="5 8" key="1">
    <citation type="journal article" date="2011" name="J. Bacteriol.">
        <title>Genome sequence of Halobiforma lacisalsi AJ5, an extremely halophilic archaeon which harbors a bop gene.</title>
        <authorList>
            <person name="Jiang X."/>
            <person name="Wang S."/>
            <person name="Cheng H."/>
            <person name="Huo Y."/>
            <person name="Zhang X."/>
            <person name="Zhu X."/>
            <person name="Han X."/>
            <person name="Ni P."/>
            <person name="Wu M."/>
        </authorList>
    </citation>
    <scope>NUCLEOTIDE SEQUENCE [LARGE SCALE GENOMIC DNA]</scope>
    <source>
        <strain evidence="5 8">AJ5</strain>
    </source>
</reference>
<gene>
    <name evidence="6" type="ORF">C445_15171</name>
    <name evidence="5" type="ORF">CHINAEXTREME_11840</name>
</gene>
<dbReference type="Proteomes" id="UP000186547">
    <property type="component" value="Chromosome"/>
</dbReference>
<dbReference type="GeneID" id="30921826"/>
<evidence type="ECO:0000313" key="6">
    <source>
        <dbReference type="EMBL" id="EMA31116.1"/>
    </source>
</evidence>
<evidence type="ECO:0000313" key="8">
    <source>
        <dbReference type="Proteomes" id="UP000186547"/>
    </source>
</evidence>
<dbReference type="InterPro" id="IPR007050">
    <property type="entry name" value="HTH_bacterioopsin"/>
</dbReference>
<dbReference type="Pfam" id="PF04967">
    <property type="entry name" value="HTH_10"/>
    <property type="match status" value="1"/>
</dbReference>
<dbReference type="EMBL" id="CP019285">
    <property type="protein sequence ID" value="APW98431.1"/>
    <property type="molecule type" value="Genomic_DNA"/>
</dbReference>
<proteinExistence type="predicted"/>
<reference evidence="6 7" key="2">
    <citation type="journal article" date="2014" name="PLoS Genet.">
        <title>Phylogenetically driven sequencing of extremely halophilic archaea reveals strategies for static and dynamic osmo-response.</title>
        <authorList>
            <person name="Becker E.A."/>
            <person name="Seitzer P.M."/>
            <person name="Tritt A."/>
            <person name="Larsen D."/>
            <person name="Krusor M."/>
            <person name="Yao A.I."/>
            <person name="Wu D."/>
            <person name="Madern D."/>
            <person name="Eisen J.A."/>
            <person name="Darling A.E."/>
            <person name="Facciotti M.T."/>
        </authorList>
    </citation>
    <scope>NUCLEOTIDE SEQUENCE [LARGE SCALE GENOMIC DNA]</scope>
    <source>
        <strain evidence="6 7">AJ5</strain>
    </source>
</reference>
<feature type="domain" description="Bacterioopsin transcriptional activator GAF and HTH associated" evidence="4">
    <location>
        <begin position="6"/>
        <end position="140"/>
    </location>
</feature>
<sequence>MLLAAFRIELDALALADTFARLSDLQIEAQRIAAHSTKWTMPCIWASNVDFDELDTMLADDPSVDEIVETAEFSGEKFYQLEWSDEIEARINAYLDTEASILHAEATADGWRIRIRFGTREQFDAFRAILAKGDYEFTLLELSQPDDPRHMGGKLTPAQREALRKAKELGYYKVPREISTRELADELGTSHQNLSELLRRATDNLIDAAVRTTATTDPVRRTDGKERP</sequence>
<dbReference type="PANTHER" id="PTHR34236:SF1">
    <property type="entry name" value="DIMETHYL SULFOXIDE REDUCTASE TRANSCRIPTIONAL ACTIVATOR"/>
    <property type="match status" value="1"/>
</dbReference>
<dbReference type="Pfam" id="PF15915">
    <property type="entry name" value="BAT"/>
    <property type="match status" value="1"/>
</dbReference>
<keyword evidence="7" id="KW-1185">Reference proteome</keyword>
<evidence type="ECO:0000256" key="1">
    <source>
        <dbReference type="ARBA" id="ARBA00023015"/>
    </source>
</evidence>
<protein>
    <submittedName>
        <fullName evidence="5 6">Bacterio-opsin activator</fullName>
    </submittedName>
</protein>
<dbReference type="Proteomes" id="UP000011555">
    <property type="component" value="Unassembled WGS sequence"/>
</dbReference>
<feature type="domain" description="HTH bat-type" evidence="3">
    <location>
        <begin position="155"/>
        <end position="206"/>
    </location>
</feature>